<evidence type="ECO:0000313" key="1">
    <source>
        <dbReference type="EMBL" id="MBC3940216.1"/>
    </source>
</evidence>
<comment type="caution">
    <text evidence="1">The sequence shown here is derived from an EMBL/GenBank/DDBJ whole genome shotgun (WGS) entry which is preliminary data.</text>
</comment>
<evidence type="ECO:0000313" key="2">
    <source>
        <dbReference type="Proteomes" id="UP000597613"/>
    </source>
</evidence>
<name>A0ABR7AID3_9SPHN</name>
<proteinExistence type="predicted"/>
<dbReference type="InterPro" id="IPR017853">
    <property type="entry name" value="GH"/>
</dbReference>
<accession>A0ABR7AID3</accession>
<keyword evidence="2" id="KW-1185">Reference proteome</keyword>
<dbReference type="RefSeq" id="WP_187502019.1">
    <property type="nucleotide sequence ID" value="NZ_CP162536.1"/>
</dbReference>
<organism evidence="1 2">
    <name type="scientific">Sphingomonas albertensis</name>
    <dbReference type="NCBI Taxonomy" id="2762591"/>
    <lineage>
        <taxon>Bacteria</taxon>
        <taxon>Pseudomonadati</taxon>
        <taxon>Pseudomonadota</taxon>
        <taxon>Alphaproteobacteria</taxon>
        <taxon>Sphingomonadales</taxon>
        <taxon>Sphingomonadaceae</taxon>
        <taxon>Sphingomonas</taxon>
    </lineage>
</organism>
<dbReference type="SUPFAM" id="SSF51445">
    <property type="entry name" value="(Trans)glycosidases"/>
    <property type="match status" value="1"/>
</dbReference>
<gene>
    <name evidence="1" type="ORF">H8S47_00780</name>
</gene>
<dbReference type="PANTHER" id="PTHR43576:SF2">
    <property type="entry name" value="INTRACELLULAR EXO-ALPHA-L-ARABINOFURANOSIDASE 2"/>
    <property type="match status" value="1"/>
</dbReference>
<dbReference type="PANTHER" id="PTHR43576">
    <property type="entry name" value="ALPHA-L-ARABINOFURANOSIDASE C-RELATED"/>
    <property type="match status" value="1"/>
</dbReference>
<protein>
    <submittedName>
        <fullName evidence="1">Uncharacterized protein</fullName>
    </submittedName>
</protein>
<dbReference type="Proteomes" id="UP000597613">
    <property type="component" value="Unassembled WGS sequence"/>
</dbReference>
<dbReference type="Gene3D" id="3.20.20.80">
    <property type="entry name" value="Glycosidases"/>
    <property type="match status" value="1"/>
</dbReference>
<reference evidence="1 2" key="1">
    <citation type="submission" date="2020-08" db="EMBL/GenBank/DDBJ databases">
        <title>Putative novel bacterial strains isolated from necrotic wheat leaf tissues caused by Xanthomonas translucens.</title>
        <authorList>
            <person name="Tambong J.T."/>
        </authorList>
    </citation>
    <scope>NUCLEOTIDE SEQUENCE [LARGE SCALE GENOMIC DNA]</scope>
    <source>
        <strain evidence="2">DOAB 1063</strain>
    </source>
</reference>
<sequence>MTSDQPESTLVQQRKSNGRDEAWRVPVFGIGNETWGCGGEMRPDYAADVNARYPIFARAPSGYPMVKVASGASVQGGGDFEAFTTAMMAHMRATRREHVRRCGRI</sequence>
<dbReference type="EMBL" id="JACONT010000001">
    <property type="protein sequence ID" value="MBC3940216.1"/>
    <property type="molecule type" value="Genomic_DNA"/>
</dbReference>